<dbReference type="Pfam" id="PF25255">
    <property type="entry name" value="WHD_RNase_II"/>
    <property type="match status" value="1"/>
</dbReference>
<dbReference type="EMBL" id="JSZA02000050">
    <property type="protein sequence ID" value="KHD08929.1"/>
    <property type="molecule type" value="Genomic_DNA"/>
</dbReference>
<evidence type="ECO:0000313" key="3">
    <source>
        <dbReference type="Proteomes" id="UP000030428"/>
    </source>
</evidence>
<gene>
    <name evidence="2" type="ORF">PN36_14565</name>
</gene>
<dbReference type="InterPro" id="IPR001900">
    <property type="entry name" value="RNase_II/R"/>
</dbReference>
<dbReference type="AlphaFoldDB" id="A0A0A6PF98"/>
<reference evidence="2 3" key="1">
    <citation type="journal article" date="2016" name="Front. Microbiol.">
        <title>Single-Cell (Meta-)Genomics of a Dimorphic Candidatus Thiomargarita nelsonii Reveals Genomic Plasticity.</title>
        <authorList>
            <person name="Flood B.E."/>
            <person name="Fliss P."/>
            <person name="Jones D.S."/>
            <person name="Dick G.J."/>
            <person name="Jain S."/>
            <person name="Kaster A.K."/>
            <person name="Winkel M."/>
            <person name="Mussmann M."/>
            <person name="Bailey J."/>
        </authorList>
    </citation>
    <scope>NUCLEOTIDE SEQUENCE [LARGE SCALE GENOMIC DNA]</scope>
    <source>
        <strain evidence="2">Hydrate Ridge</strain>
    </source>
</reference>
<accession>A0A0A6PF98</accession>
<comment type="caution">
    <text evidence="2">The sequence shown here is derived from an EMBL/GenBank/DDBJ whole genome shotgun (WGS) entry which is preliminary data.</text>
</comment>
<dbReference type="SUPFAM" id="SSF50249">
    <property type="entry name" value="Nucleic acid-binding proteins"/>
    <property type="match status" value="1"/>
</dbReference>
<dbReference type="InterPro" id="IPR012340">
    <property type="entry name" value="NA-bd_OB-fold"/>
</dbReference>
<feature type="domain" description="RNB" evidence="1">
    <location>
        <begin position="299"/>
        <end position="586"/>
    </location>
</feature>
<sequence>MVQYLIATLRVEFHSPIDKGNTVTEFEGQIWAAQDNDEINIICTTKRIKKKIQAINEKGRDLRLSAEKLLWQHPSQATGPEDWQEKITNIQATVESLGNDIDVELLWESALELELSDIKELAELYFGEEITTEHLIAIWRTLAEYRLYFKRRGKNWESRTAEQVNELKTQRERELARVKAQGLAREWLQQFAKNPLPIFPSFSGKEKDELVVDFSEEILPFVERLESWLRGDTDKDVEELINSTAEGMKVTPRELVFEILQKIGRLPLDADRDVIIAGLKPEFSPAINEAAQALQPAEMQNFSEFLFSIDDEETREVDDALAIEREGLLWKISIAIASPATVIHRGEVLDREAMRRGTTVYLPTQTVLMLPERISCDIASLTAQQVRSTIVIRVWLDEQGKITQSNISREAIRVEKRLHYSDADTLIEQGENETAQALRDLLHCAKHLQAKRLAGTAFNLQRPEYKISITDGTISVKMINKESASRLLVAEMMILANHVAAKYAHTHQVPFIYRLQAPPLRPITQEMTADPLALYKIRKLISRSSLSLHAGGHSGLGLSMYTQMSSPLRRFADLVMQRQLMAHLLGEEYPYDQEELFQVLETAERTAREARSIEGDAKRRWLMQYLKQNWGKQPIEVLVIEELKGGYKVEMQPWGVEAYLASSKHFTFGMKVETVVDKIRVKAGTARLRIA</sequence>
<evidence type="ECO:0000313" key="2">
    <source>
        <dbReference type="EMBL" id="KHD08929.1"/>
    </source>
</evidence>
<protein>
    <recommendedName>
        <fullName evidence="1">RNB domain-containing protein</fullName>
    </recommendedName>
</protein>
<dbReference type="GO" id="GO:0000932">
    <property type="term" value="C:P-body"/>
    <property type="evidence" value="ECO:0007669"/>
    <property type="project" value="TreeGrafter"/>
</dbReference>
<dbReference type="SMART" id="SM00955">
    <property type="entry name" value="RNB"/>
    <property type="match status" value="1"/>
</dbReference>
<dbReference type="InterPro" id="IPR050180">
    <property type="entry name" value="RNR_Ribonuclease"/>
</dbReference>
<keyword evidence="3" id="KW-1185">Reference proteome</keyword>
<organism evidence="2 3">
    <name type="scientific">Candidatus Thiomargarita nelsonii</name>
    <dbReference type="NCBI Taxonomy" id="1003181"/>
    <lineage>
        <taxon>Bacteria</taxon>
        <taxon>Pseudomonadati</taxon>
        <taxon>Pseudomonadota</taxon>
        <taxon>Gammaproteobacteria</taxon>
        <taxon>Thiotrichales</taxon>
        <taxon>Thiotrichaceae</taxon>
        <taxon>Thiomargarita</taxon>
    </lineage>
</organism>
<evidence type="ECO:0000259" key="1">
    <source>
        <dbReference type="SMART" id="SM00955"/>
    </source>
</evidence>
<proteinExistence type="predicted"/>
<dbReference type="Proteomes" id="UP000030428">
    <property type="component" value="Unassembled WGS sequence"/>
</dbReference>
<dbReference type="GO" id="GO:0006402">
    <property type="term" value="P:mRNA catabolic process"/>
    <property type="evidence" value="ECO:0007669"/>
    <property type="project" value="TreeGrafter"/>
</dbReference>
<dbReference type="PANTHER" id="PTHR23355:SF42">
    <property type="entry name" value="RIBONUCLEASE II, CHLOROPLASTIC_MITOCHONDRIAL"/>
    <property type="match status" value="1"/>
</dbReference>
<dbReference type="PANTHER" id="PTHR23355">
    <property type="entry name" value="RIBONUCLEASE"/>
    <property type="match status" value="1"/>
</dbReference>
<dbReference type="InterPro" id="IPR057324">
    <property type="entry name" value="WH_RNase_II"/>
</dbReference>
<dbReference type="Pfam" id="PF00773">
    <property type="entry name" value="RNB"/>
    <property type="match status" value="1"/>
</dbReference>
<dbReference type="GO" id="GO:0003723">
    <property type="term" value="F:RNA binding"/>
    <property type="evidence" value="ECO:0007669"/>
    <property type="project" value="InterPro"/>
</dbReference>
<name>A0A0A6PF98_9GAMM</name>
<dbReference type="GO" id="GO:0000175">
    <property type="term" value="F:3'-5'-RNA exonuclease activity"/>
    <property type="evidence" value="ECO:0007669"/>
    <property type="project" value="TreeGrafter"/>
</dbReference>